<dbReference type="OrthoDB" id="427518at2759"/>
<feature type="domain" description="NACHT" evidence="1">
    <location>
        <begin position="399"/>
        <end position="527"/>
    </location>
</feature>
<dbReference type="CDD" id="cd02019">
    <property type="entry name" value="NK"/>
    <property type="match status" value="1"/>
</dbReference>
<protein>
    <submittedName>
        <fullName evidence="2">Peptidase C14</fullName>
    </submittedName>
</protein>
<dbReference type="SUPFAM" id="SSF48371">
    <property type="entry name" value="ARM repeat"/>
    <property type="match status" value="1"/>
</dbReference>
<keyword evidence="3" id="KW-1185">Reference proteome</keyword>
<dbReference type="SUPFAM" id="SSF52540">
    <property type="entry name" value="P-loop containing nucleoside triphosphate hydrolases"/>
    <property type="match status" value="1"/>
</dbReference>
<dbReference type="InterPro" id="IPR027417">
    <property type="entry name" value="P-loop_NTPase"/>
</dbReference>
<dbReference type="Gene3D" id="3.40.50.300">
    <property type="entry name" value="P-loop containing nucleotide triphosphate hydrolases"/>
    <property type="match status" value="1"/>
</dbReference>
<dbReference type="PANTHER" id="PTHR46844">
    <property type="entry name" value="SLR5058 PROTEIN"/>
    <property type="match status" value="1"/>
</dbReference>
<accession>A0A9P5DUD2</accession>
<dbReference type="Gene3D" id="1.25.10.10">
    <property type="entry name" value="Leucine-rich Repeat Variant"/>
    <property type="match status" value="3"/>
</dbReference>
<dbReference type="InterPro" id="IPR007111">
    <property type="entry name" value="NACHT_NTPase"/>
</dbReference>
<evidence type="ECO:0000259" key="1">
    <source>
        <dbReference type="PROSITE" id="PS50837"/>
    </source>
</evidence>
<dbReference type="Proteomes" id="UP000730481">
    <property type="component" value="Unassembled WGS sequence"/>
</dbReference>
<dbReference type="EMBL" id="PVQB02000405">
    <property type="protein sequence ID" value="KAF4337556.1"/>
    <property type="molecule type" value="Genomic_DNA"/>
</dbReference>
<gene>
    <name evidence="2" type="ORF">FBEOM_8561</name>
</gene>
<dbReference type="InterPro" id="IPR029058">
    <property type="entry name" value="AB_hydrolase_fold"/>
</dbReference>
<organism evidence="2 3">
    <name type="scientific">Fusarium beomiforme</name>
    <dbReference type="NCBI Taxonomy" id="44412"/>
    <lineage>
        <taxon>Eukaryota</taxon>
        <taxon>Fungi</taxon>
        <taxon>Dikarya</taxon>
        <taxon>Ascomycota</taxon>
        <taxon>Pezizomycotina</taxon>
        <taxon>Sordariomycetes</taxon>
        <taxon>Hypocreomycetidae</taxon>
        <taxon>Hypocreales</taxon>
        <taxon>Nectriaceae</taxon>
        <taxon>Fusarium</taxon>
        <taxon>Fusarium burgessii species complex</taxon>
    </lineage>
</organism>
<dbReference type="InterPro" id="IPR055496">
    <property type="entry name" value="DUF7068"/>
</dbReference>
<dbReference type="Pfam" id="PF13646">
    <property type="entry name" value="HEAT_2"/>
    <property type="match status" value="2"/>
</dbReference>
<sequence>MAHTGGVRLVRVHPHDHNTETDIDIIAIHGLDTRSPDTWIWKSHTSEKSNVNWLADPRMLPSRVGPARIFTCDWPADVLLRSDSIPMVLKEFARLLLAGIKTRPAATNGQTSEDRPILFIASCLGGIILAQALIIADNDYLSVRKSTRGIIFLATPFRGTSFQDVAIWAEPGLKAWAWTRGEKVTELLSNVEGPTFDLNELVRNFTQLCSNSSNHLRVFTFYELGKTNLFRKFPVIGTFLPFLKVLVDKSSASLDIVPDPLPLDRTHVMMNKFSAPEDPDYELVAMKLEEFLRTIRHGSPLERADDLIRQQYYNADRLKIERLSGQPLSIEDHFINLAIVERLGRNTDRSKQRNTAPRPSKSSLCAQLKVKTPTEEVQVELPALFSTCQGPDGPTTRQRRILIRGPAGVGKTTLCKKIVHDFYDHGMWKALFDRVLWVPLRKLKTRRDSQYNLGEFFYTEYFSQHMEGRDLANELWRALGKHGNRTLFILDGLDEVSQDLDRDGNMFPFFTQLWNQPNVIITSRPHAQFPAGLHALDLELEVRGFYPYQVKEYLQTAFDKDSKTVDEVQSFLHNHWLIRDLVRIPILLDVVCFTWDSSDSNTRPQTLTDIYKDIEQKLWKKDVLRLGKKADGERVTKEKTRFASPSEIESLVKSEIHFLEVLAFTGHYNDVQDFESRHRNAIYTLFNPPITTFLFDQTLPRLSFLRTSDPSSDYSNRSYNFLHKTFQEYFAARYFVQQWKAGKQLICLRLSDGKMKQIEPVAFIRKHKYISHYDVFWRFVAGLLDSNGDALCFFRTIEEEPRDLLGPTHQRLVMHCLSEVGPSNVQIRKGLGLEEKLLQWVLFECSYARGARLASEVEFPEQVLETALQKWSDETKKVVLRGITPRPRNRPIVIKLATSWLVADQTSEGLKMEVCSMLQRSHEDLSEAILQAVEEQLKDPRWYIKRAALDVLGCQPTLSEAILKSITARLGDQESHVRRSAVDTLRSQSSLPGAIVQAIVARLEDPEEDVRQAAVDVLGSQSTLPEAIFRSVIERLGSPKRYVRRAAMDVLYRQSTLPGAVLQAIVARLEDQEKDVRQAAVDALGRQPTLPEEIVRAIAAQLEDPEEDVRQAVLGALRRQSTLSEAILQSVVAGLNDSSPYVKMAAMDVFGCHSSLPEAILQAIMESLNDTEEDVRGAAVDALGSQSTLPEEILQAIVARLEDSDRYVRMAAMDALSGQSTLPESILQSVVERLEDPKRYVRRAAMDVLHRQSTLSKAILQAVALRLESENARDLAEDILRRHGEFYSTLVNGRFVKSLYRILLRRSFEEQVSWYVEDGSSCILMPGGCRRASLQNHQDQFMARIAEARPRDFPSMDGGSSNGM</sequence>
<dbReference type="PANTHER" id="PTHR46844:SF1">
    <property type="entry name" value="SLR5058 PROTEIN"/>
    <property type="match status" value="1"/>
</dbReference>
<reference evidence="2" key="2">
    <citation type="submission" date="2020-02" db="EMBL/GenBank/DDBJ databases">
        <title>Identification and distribution of gene clusters putatively required for synthesis of sphingolipid metabolism inhibitors in phylogenetically diverse species of the filamentous fungus Fusarium.</title>
        <authorList>
            <person name="Kim H.-S."/>
            <person name="Busman M."/>
            <person name="Brown D.W."/>
            <person name="Divon H."/>
            <person name="Uhlig S."/>
            <person name="Proctor R.H."/>
        </authorList>
    </citation>
    <scope>NUCLEOTIDE SEQUENCE</scope>
    <source>
        <strain evidence="2">NRRL 25174</strain>
    </source>
</reference>
<dbReference type="InterPro" id="IPR016024">
    <property type="entry name" value="ARM-type_fold"/>
</dbReference>
<name>A0A9P5DUD2_9HYPO</name>
<comment type="caution">
    <text evidence="2">The sequence shown here is derived from an EMBL/GenBank/DDBJ whole genome shotgun (WGS) entry which is preliminary data.</text>
</comment>
<evidence type="ECO:0000313" key="3">
    <source>
        <dbReference type="Proteomes" id="UP000730481"/>
    </source>
</evidence>
<dbReference type="Pfam" id="PF05729">
    <property type="entry name" value="NACHT"/>
    <property type="match status" value="1"/>
</dbReference>
<evidence type="ECO:0000313" key="2">
    <source>
        <dbReference type="EMBL" id="KAF4337556.1"/>
    </source>
</evidence>
<dbReference type="Pfam" id="PF23238">
    <property type="entry name" value="DUF7068"/>
    <property type="match status" value="1"/>
</dbReference>
<dbReference type="SUPFAM" id="SSF53474">
    <property type="entry name" value="alpha/beta-Hydrolases"/>
    <property type="match status" value="1"/>
</dbReference>
<dbReference type="PROSITE" id="PS50837">
    <property type="entry name" value="NACHT"/>
    <property type="match status" value="1"/>
</dbReference>
<reference evidence="2" key="1">
    <citation type="journal article" date="2017" name="Mycologia">
        <title>Fusarium algeriense, sp. nov., a novel toxigenic crown rot pathogen of durum wheat from Algeria is nested in the Fusarium burgessii species complex.</title>
        <authorList>
            <person name="Laraba I."/>
            <person name="Keddad A."/>
            <person name="Boureghda H."/>
            <person name="Abdallah N."/>
            <person name="Vaughan M.M."/>
            <person name="Proctor R.H."/>
            <person name="Busman M."/>
            <person name="O'Donnell K."/>
        </authorList>
    </citation>
    <scope>NUCLEOTIDE SEQUENCE</scope>
    <source>
        <strain evidence="2">NRRL 25174</strain>
    </source>
</reference>
<dbReference type="InterPro" id="IPR011989">
    <property type="entry name" value="ARM-like"/>
</dbReference>
<proteinExistence type="predicted"/>